<proteinExistence type="predicted"/>
<dbReference type="EMBL" id="AP019400">
    <property type="protein sequence ID" value="BBI31658.1"/>
    <property type="molecule type" value="Genomic_DNA"/>
</dbReference>
<keyword evidence="1" id="KW-1133">Transmembrane helix</keyword>
<name>A0A3T1D0R9_9BACL</name>
<evidence type="ECO:0000313" key="2">
    <source>
        <dbReference type="EMBL" id="BBI31658.1"/>
    </source>
</evidence>
<evidence type="ECO:0000256" key="1">
    <source>
        <dbReference type="SAM" id="Phobius"/>
    </source>
</evidence>
<dbReference type="OrthoDB" id="2665022at2"/>
<dbReference type="KEGG" id="cohn:KCTCHS21_10570"/>
<keyword evidence="1" id="KW-0812">Transmembrane</keyword>
<gene>
    <name evidence="2" type="ORF">KCTCHS21_10570</name>
</gene>
<keyword evidence="1" id="KW-0472">Membrane</keyword>
<sequence length="113" mass="13257">MKPEQELIKRQLEEELELLRFSRGREVLERTHPRSWRSRLKAFWNKEIELPVIPLGVGIALIATIVMIAQLDKDEHRGADAIYLQKRQLIEIGGNTYWKDDYEKAVSEDESNP</sequence>
<feature type="transmembrane region" description="Helical" evidence="1">
    <location>
        <begin position="50"/>
        <end position="69"/>
    </location>
</feature>
<protein>
    <submittedName>
        <fullName evidence="2">Uncharacterized protein</fullName>
    </submittedName>
</protein>
<dbReference type="Proteomes" id="UP000289856">
    <property type="component" value="Chromosome"/>
</dbReference>
<evidence type="ECO:0000313" key="3">
    <source>
        <dbReference type="Proteomes" id="UP000289856"/>
    </source>
</evidence>
<organism evidence="2 3">
    <name type="scientific">Cohnella abietis</name>
    <dbReference type="NCBI Taxonomy" id="2507935"/>
    <lineage>
        <taxon>Bacteria</taxon>
        <taxon>Bacillati</taxon>
        <taxon>Bacillota</taxon>
        <taxon>Bacilli</taxon>
        <taxon>Bacillales</taxon>
        <taxon>Paenibacillaceae</taxon>
        <taxon>Cohnella</taxon>
    </lineage>
</organism>
<dbReference type="RefSeq" id="WP_130605617.1">
    <property type="nucleotide sequence ID" value="NZ_AP019400.1"/>
</dbReference>
<reference evidence="2 3" key="1">
    <citation type="submission" date="2019-01" db="EMBL/GenBank/DDBJ databases">
        <title>Complete genome sequence of Cohnella hallensis HS21 isolated from Korean fir (Abies koreana) rhizospheric soil.</title>
        <authorList>
            <person name="Jiang L."/>
            <person name="Kang S.W."/>
            <person name="Kim S."/>
            <person name="Jung J."/>
            <person name="Kim C.Y."/>
            <person name="Kim D.H."/>
            <person name="Kim S.W."/>
            <person name="Lee J."/>
        </authorList>
    </citation>
    <scope>NUCLEOTIDE SEQUENCE [LARGE SCALE GENOMIC DNA]</scope>
    <source>
        <strain evidence="2 3">HS21</strain>
    </source>
</reference>
<accession>A0A3T1D0R9</accession>
<keyword evidence="3" id="KW-1185">Reference proteome</keyword>
<dbReference type="AlphaFoldDB" id="A0A3T1D0R9"/>